<name>A0A5R8ZIC6_9PSED</name>
<dbReference type="EMBL" id="VAUO01000001">
    <property type="protein sequence ID" value="TLP65532.1"/>
    <property type="molecule type" value="Genomic_DNA"/>
</dbReference>
<gene>
    <name evidence="1" type="ORF">FEM01_02180</name>
</gene>
<proteinExistence type="predicted"/>
<comment type="caution">
    <text evidence="1">The sequence shown here is derived from an EMBL/GenBank/DDBJ whole genome shotgun (WGS) entry which is preliminary data.</text>
</comment>
<dbReference type="AlphaFoldDB" id="A0A5R8ZIC6"/>
<reference evidence="1 2" key="1">
    <citation type="submission" date="2019-05" db="EMBL/GenBank/DDBJ databases">
        <title>Pseudomonas sp. SC006 isolated from lettuce that can produce HBGAs.</title>
        <authorList>
            <person name="Wang D."/>
            <person name="Liao N."/>
            <person name="Liu D."/>
            <person name="Zhang Z."/>
            <person name="Zou S."/>
        </authorList>
    </citation>
    <scope>NUCLEOTIDE SEQUENCE [LARGE SCALE GENOMIC DNA]</scope>
    <source>
        <strain evidence="1 2">SC006</strain>
    </source>
</reference>
<evidence type="ECO:0000313" key="1">
    <source>
        <dbReference type="EMBL" id="TLP65532.1"/>
    </source>
</evidence>
<accession>A0A5R8ZIC6</accession>
<protein>
    <submittedName>
        <fullName evidence="1">Uncharacterized protein</fullName>
    </submittedName>
</protein>
<keyword evidence="2" id="KW-1185">Reference proteome</keyword>
<sequence>MNPMLLAIAAGLLVGCAHDPDIRQGHDNTFGTTARSPADYLGCVKSELPTHATTYTVQDHNALELFVTSTDPNKADGLVQIFGAGHLQQYSAYQRDAWYDHGRLLDAASVCART</sequence>
<dbReference type="OrthoDB" id="6968640at2"/>
<organism evidence="1 2">
    <name type="scientific">Pseudomonas mosselii</name>
    <dbReference type="NCBI Taxonomy" id="78327"/>
    <lineage>
        <taxon>Bacteria</taxon>
        <taxon>Pseudomonadati</taxon>
        <taxon>Pseudomonadota</taxon>
        <taxon>Gammaproteobacteria</taxon>
        <taxon>Pseudomonadales</taxon>
        <taxon>Pseudomonadaceae</taxon>
        <taxon>Pseudomonas</taxon>
    </lineage>
</organism>
<evidence type="ECO:0000313" key="2">
    <source>
        <dbReference type="Proteomes" id="UP000309819"/>
    </source>
</evidence>
<dbReference type="Proteomes" id="UP000309819">
    <property type="component" value="Unassembled WGS sequence"/>
</dbReference>